<dbReference type="Gene3D" id="3.30.360.10">
    <property type="entry name" value="Dihydrodipicolinate Reductase, domain 2"/>
    <property type="match status" value="1"/>
</dbReference>
<evidence type="ECO:0000259" key="1">
    <source>
        <dbReference type="Pfam" id="PF01408"/>
    </source>
</evidence>
<dbReference type="InterPro" id="IPR043906">
    <property type="entry name" value="Gfo/Idh/MocA_OxRdtase_bact_C"/>
</dbReference>
<keyword evidence="4" id="KW-1185">Reference proteome</keyword>
<organism evidence="3 4">
    <name type="scientific">Thermogutta terrifontis</name>
    <dbReference type="NCBI Taxonomy" id="1331910"/>
    <lineage>
        <taxon>Bacteria</taxon>
        <taxon>Pseudomonadati</taxon>
        <taxon>Planctomycetota</taxon>
        <taxon>Planctomycetia</taxon>
        <taxon>Pirellulales</taxon>
        <taxon>Thermoguttaceae</taxon>
        <taxon>Thermogutta</taxon>
    </lineage>
</organism>
<dbReference type="InterPro" id="IPR006311">
    <property type="entry name" value="TAT_signal"/>
</dbReference>
<sequence>MRLQRRSFCKVIGGLTATIALPSVIARSALSEASRPGANDRITIGVIGTGNRSRLLIEQLPEQGQILAVCDCYLERAEQVNAEKGGGRWAVYQDHRQLLDRKDIDAVIVGTPDHTRVLVCIHACQAGKDIYAEKPLTLYIREGRVLVNAVRKYGRVFQVGSQQRSMAMNRIACEFIRSGKLGKIRVVQGCNYPGPRFYQGLPEEPIPDKLDWDQWLGQAPYRPYNRQLHFGWMAWWDYSGGEMTNWGAHGLDQIQWALGKDDTGPVDIRPQGAAKDMNAPVHMKYADGTPVRLELANGPMGGAIFSGEFGKIEINRNKFTCNPPDLIKDLPPKEEIEKWRDEVALWQAKYHMENWMECIRTREKPVADVEIGHRSITIAHLANIARYLGRRLQWDPVREVFIGDDEANSLVERPQRPGYELPKEI</sequence>
<reference evidence="3 4" key="1">
    <citation type="journal article" name="Front. Microbiol.">
        <title>Sugar Metabolism of the First Thermophilic Planctomycete Thermogutta terrifontis: Comparative Genomic and Transcriptomic Approaches.</title>
        <authorList>
            <person name="Elcheninov A.G."/>
            <person name="Menzel P."/>
            <person name="Gudbergsdottir S.R."/>
            <person name="Slesarev A.I."/>
            <person name="Kadnikov V.V."/>
            <person name="Krogh A."/>
            <person name="Bonch-Osmolovskaya E.A."/>
            <person name="Peng X."/>
            <person name="Kublanov I.V."/>
        </authorList>
    </citation>
    <scope>NUCLEOTIDE SEQUENCE [LARGE SCALE GENOMIC DNA]</scope>
    <source>
        <strain evidence="3 4">R1</strain>
    </source>
</reference>
<dbReference type="Pfam" id="PF19051">
    <property type="entry name" value="GFO_IDH_MocA_C2"/>
    <property type="match status" value="1"/>
</dbReference>
<feature type="domain" description="Gfo/Idh/MocA-like oxidoreductase N-terminal" evidence="1">
    <location>
        <begin position="42"/>
        <end position="160"/>
    </location>
</feature>
<keyword evidence="3" id="KW-0560">Oxidoreductase</keyword>
<accession>A0A286RKE9</accession>
<dbReference type="InterPro" id="IPR036291">
    <property type="entry name" value="NAD(P)-bd_dom_sf"/>
</dbReference>
<dbReference type="GO" id="GO:0050112">
    <property type="term" value="F:inositol 2-dehydrogenase (NAD+) activity"/>
    <property type="evidence" value="ECO:0007669"/>
    <property type="project" value="UniProtKB-EC"/>
</dbReference>
<dbReference type="SUPFAM" id="SSF55347">
    <property type="entry name" value="Glyceraldehyde-3-phosphate dehydrogenase-like, C-terminal domain"/>
    <property type="match status" value="1"/>
</dbReference>
<gene>
    <name evidence="3" type="ORF">THTE_3840</name>
</gene>
<dbReference type="PANTHER" id="PTHR43818:SF5">
    <property type="entry name" value="OXIDOREDUCTASE FAMILY PROTEIN"/>
    <property type="match status" value="1"/>
</dbReference>
<dbReference type="EC" id="1.1.1.18" evidence="3"/>
<dbReference type="SUPFAM" id="SSF51735">
    <property type="entry name" value="NAD(P)-binding Rossmann-fold domains"/>
    <property type="match status" value="1"/>
</dbReference>
<protein>
    <submittedName>
        <fullName evidence="3">Myo-inositol 2-dehydrogenase</fullName>
        <ecNumber evidence="3">1.1.1.18</ecNumber>
    </submittedName>
</protein>
<dbReference type="EMBL" id="CP018477">
    <property type="protein sequence ID" value="ASV76441.1"/>
    <property type="molecule type" value="Genomic_DNA"/>
</dbReference>
<proteinExistence type="predicted"/>
<dbReference type="KEGG" id="ttf:THTE_3840"/>
<dbReference type="RefSeq" id="WP_157732145.1">
    <property type="nucleotide sequence ID" value="NZ_CP018477.1"/>
</dbReference>
<dbReference type="Gene3D" id="3.40.50.720">
    <property type="entry name" value="NAD(P)-binding Rossmann-like Domain"/>
    <property type="match status" value="1"/>
</dbReference>
<dbReference type="InterPro" id="IPR050463">
    <property type="entry name" value="Gfo/Idh/MocA_oxidrdct_glycsds"/>
</dbReference>
<evidence type="ECO:0000313" key="3">
    <source>
        <dbReference type="EMBL" id="ASV76441.1"/>
    </source>
</evidence>
<dbReference type="OrthoDB" id="9788246at2"/>
<feature type="domain" description="Gfo/Idh/MocA-like oxidoreductase bacterial type C-terminal" evidence="2">
    <location>
        <begin position="200"/>
        <end position="420"/>
    </location>
</feature>
<dbReference type="InterPro" id="IPR000683">
    <property type="entry name" value="Gfo/Idh/MocA-like_OxRdtase_N"/>
</dbReference>
<dbReference type="GO" id="GO:0000166">
    <property type="term" value="F:nucleotide binding"/>
    <property type="evidence" value="ECO:0007669"/>
    <property type="project" value="InterPro"/>
</dbReference>
<dbReference type="PROSITE" id="PS51318">
    <property type="entry name" value="TAT"/>
    <property type="match status" value="1"/>
</dbReference>
<dbReference type="PANTHER" id="PTHR43818">
    <property type="entry name" value="BCDNA.GH03377"/>
    <property type="match status" value="1"/>
</dbReference>
<name>A0A286RKE9_9BACT</name>
<dbReference type="Pfam" id="PF01408">
    <property type="entry name" value="GFO_IDH_MocA"/>
    <property type="match status" value="1"/>
</dbReference>
<dbReference type="AlphaFoldDB" id="A0A286RKE9"/>
<dbReference type="Proteomes" id="UP000215086">
    <property type="component" value="Chromosome"/>
</dbReference>
<evidence type="ECO:0000259" key="2">
    <source>
        <dbReference type="Pfam" id="PF19051"/>
    </source>
</evidence>
<evidence type="ECO:0000313" key="4">
    <source>
        <dbReference type="Proteomes" id="UP000215086"/>
    </source>
</evidence>